<dbReference type="InterPro" id="IPR028098">
    <property type="entry name" value="Glyco_trans_4-like_N"/>
</dbReference>
<proteinExistence type="predicted"/>
<dbReference type="GO" id="GO:0016757">
    <property type="term" value="F:glycosyltransferase activity"/>
    <property type="evidence" value="ECO:0007669"/>
    <property type="project" value="UniProtKB-KW"/>
</dbReference>
<dbReference type="Pfam" id="PF00534">
    <property type="entry name" value="Glycos_transf_1"/>
    <property type="match status" value="1"/>
</dbReference>
<dbReference type="EMBL" id="JBHTIU010000069">
    <property type="protein sequence ID" value="MFD0871007.1"/>
    <property type="molecule type" value="Genomic_DNA"/>
</dbReference>
<dbReference type="CDD" id="cd03801">
    <property type="entry name" value="GT4_PimA-like"/>
    <property type="match status" value="1"/>
</dbReference>
<evidence type="ECO:0000259" key="1">
    <source>
        <dbReference type="Pfam" id="PF00534"/>
    </source>
</evidence>
<dbReference type="RefSeq" id="WP_379289856.1">
    <property type="nucleotide sequence ID" value="NZ_JBHTIU010000069.1"/>
</dbReference>
<feature type="domain" description="Glycosyltransferase subfamily 4-like N-terminal" evidence="2">
    <location>
        <begin position="45"/>
        <end position="169"/>
    </location>
</feature>
<accession>A0ABW3DEU4</accession>
<sequence>MKIAYLDHTARWSGGEVALYNLLTHLKGIGIPIDPIVILAEDGPLREKLAEKGVDVRVLPLDPTVRDRNRHAVSSGLFRSAFEVMRYSSRLARLLKEEKVDCVHTNSLKSAVYGAFAAKLARLPLVWHIHDQIQPPYLKSYVAKFIQKMARTLPNGIIANSSSTLATLRLPAHKRQKELVLYPAYAGRFGREEVIREDPDPIPEEWRRSEDEFVVLMAGRIDEWKGHRTLLQAARLFKDQPNVKFWIAGDALFGQDDYKQSLLEFIEQEGLTNVKMLGHVSRMERLMLEADLLVHASVMPEPFGQVIVEGMAMGLPVIASNQGGPKEIVEIGETGLLIPPGDPHVLGEAIQWMIQSPERRKSMGEGGIKRVRERFAIGQSIRALAHFYPELRPKRKPAFTVSTAEGKYIENCDRS</sequence>
<keyword evidence="4" id="KW-1185">Reference proteome</keyword>
<evidence type="ECO:0000259" key="2">
    <source>
        <dbReference type="Pfam" id="PF13439"/>
    </source>
</evidence>
<reference evidence="4" key="1">
    <citation type="journal article" date="2019" name="Int. J. Syst. Evol. Microbiol.">
        <title>The Global Catalogue of Microorganisms (GCM) 10K type strain sequencing project: providing services to taxonomists for standard genome sequencing and annotation.</title>
        <authorList>
            <consortium name="The Broad Institute Genomics Platform"/>
            <consortium name="The Broad Institute Genome Sequencing Center for Infectious Disease"/>
            <person name="Wu L."/>
            <person name="Ma J."/>
        </authorList>
    </citation>
    <scope>NUCLEOTIDE SEQUENCE [LARGE SCALE GENOMIC DNA]</scope>
    <source>
        <strain evidence="4">CCUG 57263</strain>
    </source>
</reference>
<dbReference type="SUPFAM" id="SSF53756">
    <property type="entry name" value="UDP-Glycosyltransferase/glycogen phosphorylase"/>
    <property type="match status" value="1"/>
</dbReference>
<dbReference type="PANTHER" id="PTHR12526">
    <property type="entry name" value="GLYCOSYLTRANSFERASE"/>
    <property type="match status" value="1"/>
</dbReference>
<evidence type="ECO:0000313" key="3">
    <source>
        <dbReference type="EMBL" id="MFD0871007.1"/>
    </source>
</evidence>
<keyword evidence="3" id="KW-0808">Transferase</keyword>
<protein>
    <submittedName>
        <fullName evidence="3">Glycosyltransferase family 4 protein</fullName>
        <ecNumber evidence="3">2.4.-.-</ecNumber>
    </submittedName>
</protein>
<gene>
    <name evidence="3" type="ORF">ACFQ03_17855</name>
</gene>
<dbReference type="Gene3D" id="3.40.50.2000">
    <property type="entry name" value="Glycogen Phosphorylase B"/>
    <property type="match status" value="2"/>
</dbReference>
<comment type="caution">
    <text evidence="3">The sequence shown here is derived from an EMBL/GenBank/DDBJ whole genome shotgun (WGS) entry which is preliminary data.</text>
</comment>
<evidence type="ECO:0000313" key="4">
    <source>
        <dbReference type="Proteomes" id="UP001597120"/>
    </source>
</evidence>
<feature type="domain" description="Glycosyl transferase family 1" evidence="1">
    <location>
        <begin position="202"/>
        <end position="369"/>
    </location>
</feature>
<keyword evidence="3" id="KW-0328">Glycosyltransferase</keyword>
<dbReference type="EC" id="2.4.-.-" evidence="3"/>
<organism evidence="3 4">
    <name type="scientific">Paenibacillus residui</name>
    <dbReference type="NCBI Taxonomy" id="629724"/>
    <lineage>
        <taxon>Bacteria</taxon>
        <taxon>Bacillati</taxon>
        <taxon>Bacillota</taxon>
        <taxon>Bacilli</taxon>
        <taxon>Bacillales</taxon>
        <taxon>Paenibacillaceae</taxon>
        <taxon>Paenibacillus</taxon>
    </lineage>
</organism>
<dbReference type="Proteomes" id="UP001597120">
    <property type="component" value="Unassembled WGS sequence"/>
</dbReference>
<name>A0ABW3DEU4_9BACL</name>
<dbReference type="Pfam" id="PF13439">
    <property type="entry name" value="Glyco_transf_4"/>
    <property type="match status" value="1"/>
</dbReference>
<dbReference type="InterPro" id="IPR001296">
    <property type="entry name" value="Glyco_trans_1"/>
</dbReference>